<dbReference type="InterPro" id="IPR011051">
    <property type="entry name" value="RmlC_Cupin_sf"/>
</dbReference>
<evidence type="ECO:0000313" key="1">
    <source>
        <dbReference type="EMBL" id="SJM94130.1"/>
    </source>
</evidence>
<protein>
    <submittedName>
        <fullName evidence="1">Uncharacterized protein</fullName>
    </submittedName>
</protein>
<keyword evidence="2" id="KW-1185">Reference proteome</keyword>
<accession>A0A1R4HE18</accession>
<proteinExistence type="predicted"/>
<dbReference type="Gene3D" id="2.60.120.10">
    <property type="entry name" value="Jelly Rolls"/>
    <property type="match status" value="1"/>
</dbReference>
<dbReference type="RefSeq" id="WP_087144159.1">
    <property type="nucleotide sequence ID" value="NZ_FUKI01000126.1"/>
</dbReference>
<evidence type="ECO:0000313" key="2">
    <source>
        <dbReference type="Proteomes" id="UP000195667"/>
    </source>
</evidence>
<dbReference type="OrthoDB" id="9798585at2"/>
<organism evidence="1 2">
    <name type="scientific">Crenothrix polyspora</name>
    <dbReference type="NCBI Taxonomy" id="360316"/>
    <lineage>
        <taxon>Bacteria</taxon>
        <taxon>Pseudomonadati</taxon>
        <taxon>Pseudomonadota</taxon>
        <taxon>Gammaproteobacteria</taxon>
        <taxon>Methylococcales</taxon>
        <taxon>Crenotrichaceae</taxon>
        <taxon>Crenothrix</taxon>
    </lineage>
</organism>
<name>A0A1R4HE18_9GAMM</name>
<dbReference type="EMBL" id="FUKI01000126">
    <property type="protein sequence ID" value="SJM94130.1"/>
    <property type="molecule type" value="Genomic_DNA"/>
</dbReference>
<dbReference type="SUPFAM" id="SSF51182">
    <property type="entry name" value="RmlC-like cupins"/>
    <property type="match status" value="1"/>
</dbReference>
<reference evidence="2" key="1">
    <citation type="submission" date="2017-02" db="EMBL/GenBank/DDBJ databases">
        <authorList>
            <person name="Daims H."/>
        </authorList>
    </citation>
    <scope>NUCLEOTIDE SEQUENCE [LARGE SCALE GENOMIC DNA]</scope>
</reference>
<dbReference type="CDD" id="cd06981">
    <property type="entry name" value="cupin_reut_a1446"/>
    <property type="match status" value="1"/>
</dbReference>
<dbReference type="InterPro" id="IPR014710">
    <property type="entry name" value="RmlC-like_jellyroll"/>
</dbReference>
<dbReference type="AlphaFoldDB" id="A0A1R4HE18"/>
<gene>
    <name evidence="1" type="ORF">CRENPOLYSF1_50138</name>
</gene>
<dbReference type="Proteomes" id="UP000195667">
    <property type="component" value="Unassembled WGS sequence"/>
</dbReference>
<sequence>MSVDNVFTRLPGALPEELFQTLLRRDTVHIERIVSRGHSTPIGQWYDQAWDEWVLLLQGCAVLRYANSDTVITLNAGDYLFIPAHTKHRVDFTQPDLDSVWLAVHLY</sequence>